<reference evidence="13 14" key="1">
    <citation type="journal article" date="2017" name="ISME J.">
        <title>Energy and carbon metabolisms in a deep terrestrial subsurface fluid microbial community.</title>
        <authorList>
            <person name="Momper L."/>
            <person name="Jungbluth S.P."/>
            <person name="Lee M.D."/>
            <person name="Amend J.P."/>
        </authorList>
    </citation>
    <scope>NUCLEOTIDE SEQUENCE [LARGE SCALE GENOMIC DNA]</scope>
    <source>
        <strain evidence="13">SURF_26</strain>
    </source>
</reference>
<dbReference type="PROSITE" id="PS51163">
    <property type="entry name" value="YRDC"/>
    <property type="match status" value="1"/>
</dbReference>
<dbReference type="PANTHER" id="PTHR17490:SF16">
    <property type="entry name" value="THREONYLCARBAMOYL-AMP SYNTHASE"/>
    <property type="match status" value="1"/>
</dbReference>
<dbReference type="NCBIfam" id="TIGR00057">
    <property type="entry name" value="L-threonylcarbamoyladenylate synthase"/>
    <property type="match status" value="1"/>
</dbReference>
<evidence type="ECO:0000256" key="8">
    <source>
        <dbReference type="ARBA" id="ARBA00022741"/>
    </source>
</evidence>
<dbReference type="Gene3D" id="3.90.870.10">
    <property type="entry name" value="DHBP synthase"/>
    <property type="match status" value="1"/>
</dbReference>
<evidence type="ECO:0000313" key="13">
    <source>
        <dbReference type="EMBL" id="RJP56583.1"/>
    </source>
</evidence>
<gene>
    <name evidence="13" type="ORF">C4541_12035</name>
</gene>
<comment type="subcellular location">
    <subcellularLocation>
        <location evidence="1">Cytoplasm</location>
    </subcellularLocation>
</comment>
<dbReference type="GO" id="GO:0003725">
    <property type="term" value="F:double-stranded RNA binding"/>
    <property type="evidence" value="ECO:0007669"/>
    <property type="project" value="InterPro"/>
</dbReference>
<comment type="catalytic activity">
    <reaction evidence="11">
        <text>L-threonine + hydrogencarbonate + ATP = L-threonylcarbamoyladenylate + diphosphate + H2O</text>
        <dbReference type="Rhea" id="RHEA:36407"/>
        <dbReference type="ChEBI" id="CHEBI:15377"/>
        <dbReference type="ChEBI" id="CHEBI:17544"/>
        <dbReference type="ChEBI" id="CHEBI:30616"/>
        <dbReference type="ChEBI" id="CHEBI:33019"/>
        <dbReference type="ChEBI" id="CHEBI:57926"/>
        <dbReference type="ChEBI" id="CHEBI:73682"/>
        <dbReference type="EC" id="2.7.7.87"/>
    </reaction>
</comment>
<keyword evidence="7" id="KW-0548">Nucleotidyltransferase</keyword>
<dbReference type="Pfam" id="PF01300">
    <property type="entry name" value="Sua5_yciO_yrdC"/>
    <property type="match status" value="1"/>
</dbReference>
<dbReference type="InterPro" id="IPR017945">
    <property type="entry name" value="DHBP_synth_RibB-like_a/b_dom"/>
</dbReference>
<evidence type="ECO:0000256" key="4">
    <source>
        <dbReference type="ARBA" id="ARBA00022490"/>
    </source>
</evidence>
<evidence type="ECO:0000256" key="7">
    <source>
        <dbReference type="ARBA" id="ARBA00022695"/>
    </source>
</evidence>
<sequence length="212" mass="23001">MQHSSRLMSIDPRHPQQNVLDQAAEALKQGGLVIFPTETVYGIAAIHGNKTATEKLVKIKDRDANKPFTLHICDMDTIIKAGCVIPPAAQKLMDKYWPGPLTLLLPLKNKTGKLGFRYPDHPVAIGLIKAVGTALIAPSANRKGEKSPVNALETLIALGDEVDIILDAGATGYGRESTILDLSGEKTQLIREGAISFDEIQNFLKNEVIVDK</sequence>
<proteinExistence type="inferred from homology"/>
<keyword evidence="4" id="KW-0963">Cytoplasm</keyword>
<evidence type="ECO:0000256" key="11">
    <source>
        <dbReference type="ARBA" id="ARBA00048366"/>
    </source>
</evidence>
<dbReference type="SUPFAM" id="SSF55821">
    <property type="entry name" value="YrdC/RibB"/>
    <property type="match status" value="1"/>
</dbReference>
<evidence type="ECO:0000256" key="3">
    <source>
        <dbReference type="ARBA" id="ARBA00012584"/>
    </source>
</evidence>
<accession>A0A3A4QWC8</accession>
<dbReference type="EMBL" id="QZJZ01000093">
    <property type="protein sequence ID" value="RJP56583.1"/>
    <property type="molecule type" value="Genomic_DNA"/>
</dbReference>
<dbReference type="GO" id="GO:0005737">
    <property type="term" value="C:cytoplasm"/>
    <property type="evidence" value="ECO:0007669"/>
    <property type="project" value="UniProtKB-SubCell"/>
</dbReference>
<evidence type="ECO:0000256" key="10">
    <source>
        <dbReference type="ARBA" id="ARBA00029774"/>
    </source>
</evidence>
<evidence type="ECO:0000256" key="9">
    <source>
        <dbReference type="ARBA" id="ARBA00022840"/>
    </source>
</evidence>
<organism evidence="13 14">
    <name type="scientific">Candidatus Auribacter fodinae</name>
    <dbReference type="NCBI Taxonomy" id="2093366"/>
    <lineage>
        <taxon>Bacteria</taxon>
        <taxon>Pseudomonadati</taxon>
        <taxon>Candidatus Auribacterota</taxon>
        <taxon>Candidatus Auribacteria</taxon>
        <taxon>Candidatus Auribacterales</taxon>
        <taxon>Candidatus Auribacteraceae</taxon>
        <taxon>Candidatus Auribacter</taxon>
    </lineage>
</organism>
<evidence type="ECO:0000313" key="14">
    <source>
        <dbReference type="Proteomes" id="UP000266426"/>
    </source>
</evidence>
<dbReference type="InterPro" id="IPR006070">
    <property type="entry name" value="Sua5-like_dom"/>
</dbReference>
<dbReference type="GO" id="GO:0008033">
    <property type="term" value="P:tRNA processing"/>
    <property type="evidence" value="ECO:0007669"/>
    <property type="project" value="UniProtKB-KW"/>
</dbReference>
<dbReference type="GO" id="GO:0006450">
    <property type="term" value="P:regulation of translational fidelity"/>
    <property type="evidence" value="ECO:0007669"/>
    <property type="project" value="TreeGrafter"/>
</dbReference>
<comment type="similarity">
    <text evidence="2">Belongs to the SUA5 family.</text>
</comment>
<dbReference type="EC" id="2.7.7.87" evidence="3"/>
<name>A0A3A4QWC8_9BACT</name>
<comment type="caution">
    <text evidence="13">The sequence shown here is derived from an EMBL/GenBank/DDBJ whole genome shotgun (WGS) entry which is preliminary data.</text>
</comment>
<protein>
    <recommendedName>
        <fullName evidence="10">L-threonylcarbamoyladenylate synthase</fullName>
        <ecNumber evidence="3">2.7.7.87</ecNumber>
    </recommendedName>
    <alternativeName>
        <fullName evidence="10">L-threonylcarbamoyladenylate synthase</fullName>
    </alternativeName>
</protein>
<feature type="domain" description="YrdC-like" evidence="12">
    <location>
        <begin position="17"/>
        <end position="195"/>
    </location>
</feature>
<evidence type="ECO:0000259" key="12">
    <source>
        <dbReference type="PROSITE" id="PS51163"/>
    </source>
</evidence>
<dbReference type="PANTHER" id="PTHR17490">
    <property type="entry name" value="SUA5"/>
    <property type="match status" value="1"/>
</dbReference>
<dbReference type="AlphaFoldDB" id="A0A3A4QWC8"/>
<dbReference type="GO" id="GO:0005524">
    <property type="term" value="F:ATP binding"/>
    <property type="evidence" value="ECO:0007669"/>
    <property type="project" value="UniProtKB-KW"/>
</dbReference>
<keyword evidence="8" id="KW-0547">Nucleotide-binding</keyword>
<keyword evidence="9" id="KW-0067">ATP-binding</keyword>
<dbReference type="GO" id="GO:0061710">
    <property type="term" value="F:L-threonylcarbamoyladenylate synthase"/>
    <property type="evidence" value="ECO:0007669"/>
    <property type="project" value="UniProtKB-EC"/>
</dbReference>
<evidence type="ECO:0000256" key="6">
    <source>
        <dbReference type="ARBA" id="ARBA00022694"/>
    </source>
</evidence>
<keyword evidence="5" id="KW-0808">Transferase</keyword>
<keyword evidence="6" id="KW-0819">tRNA processing</keyword>
<evidence type="ECO:0000256" key="2">
    <source>
        <dbReference type="ARBA" id="ARBA00007663"/>
    </source>
</evidence>
<dbReference type="InterPro" id="IPR050156">
    <property type="entry name" value="TC-AMP_synthase_SUA5"/>
</dbReference>
<dbReference type="GO" id="GO:0000049">
    <property type="term" value="F:tRNA binding"/>
    <property type="evidence" value="ECO:0007669"/>
    <property type="project" value="TreeGrafter"/>
</dbReference>
<dbReference type="Proteomes" id="UP000266426">
    <property type="component" value="Unassembled WGS sequence"/>
</dbReference>
<evidence type="ECO:0000256" key="1">
    <source>
        <dbReference type="ARBA" id="ARBA00004496"/>
    </source>
</evidence>
<evidence type="ECO:0000256" key="5">
    <source>
        <dbReference type="ARBA" id="ARBA00022679"/>
    </source>
</evidence>